<name>A0A080M4M4_9PROT</name>
<dbReference type="EMBL" id="SPMY01000115">
    <property type="protein sequence ID" value="NMQ30248.1"/>
    <property type="molecule type" value="Genomic_DNA"/>
</dbReference>
<protein>
    <recommendedName>
        <fullName evidence="2">Antitoxin-like ribbon-helix-helix domain-containing protein</fullName>
    </recommendedName>
</protein>
<dbReference type="RefSeq" id="WP_034915273.1">
    <property type="nucleotide sequence ID" value="NZ_SPMY01000115.1"/>
</dbReference>
<dbReference type="Proteomes" id="UP000749010">
    <property type="component" value="Unassembled WGS sequence"/>
</dbReference>
<dbReference type="InterPro" id="IPR046765">
    <property type="entry name" value="Antitox_RHH"/>
</dbReference>
<dbReference type="AlphaFoldDB" id="A0A080M4M4"/>
<dbReference type="EMBL" id="JDVG02000455">
    <property type="protein sequence ID" value="KFB72014.1"/>
    <property type="molecule type" value="Genomic_DNA"/>
</dbReference>
<accession>A0A080M4M4</accession>
<evidence type="ECO:0000313" key="3">
    <source>
        <dbReference type="EMBL" id="KFB72014.1"/>
    </source>
</evidence>
<feature type="region of interest" description="Disordered" evidence="1">
    <location>
        <begin position="1"/>
        <end position="40"/>
    </location>
</feature>
<evidence type="ECO:0000259" key="2">
    <source>
        <dbReference type="Pfam" id="PF20605"/>
    </source>
</evidence>
<evidence type="ECO:0000256" key="1">
    <source>
        <dbReference type="SAM" id="MobiDB-lite"/>
    </source>
</evidence>
<evidence type="ECO:0000313" key="6">
    <source>
        <dbReference type="Proteomes" id="UP000749010"/>
    </source>
</evidence>
<keyword evidence="6" id="KW-1185">Reference proteome</keyword>
<reference evidence="4 6" key="2">
    <citation type="submission" date="2019-03" db="EMBL/GenBank/DDBJ databases">
        <title>Metabolic reconstructions from genomes of highly enriched 'Candidatus Accumulibacter' and 'Candidatus Competibacter' bioreactor populations.</title>
        <authorList>
            <person name="Annavajhala M.K."/>
            <person name="Welles L."/>
            <person name="Abbas B."/>
            <person name="Sorokin D."/>
            <person name="Park H."/>
            <person name="Van Loosdrecht M."/>
            <person name="Chandran K."/>
        </authorList>
    </citation>
    <scope>NUCLEOTIDE SEQUENCE [LARGE SCALE GENOMIC DNA]</scope>
    <source>
        <strain evidence="4 6">SBR_S</strain>
    </source>
</reference>
<comment type="caution">
    <text evidence="3">The sequence shown here is derived from an EMBL/GenBank/DDBJ whole genome shotgun (WGS) entry which is preliminary data.</text>
</comment>
<reference evidence="3 5" key="1">
    <citation type="submission" date="2014-02" db="EMBL/GenBank/DDBJ databases">
        <title>Expanding our view of genomic diversity in Candidatus Accumulibacter clades.</title>
        <authorList>
            <person name="Skennerton C.T."/>
            <person name="Barr J.J."/>
            <person name="Slater F.R."/>
            <person name="Bond P.L."/>
            <person name="Tyson G.W."/>
        </authorList>
    </citation>
    <scope>NUCLEOTIDE SEQUENCE [LARGE SCALE GENOMIC DNA]</scope>
    <source>
        <strain evidence="5">BA-91</strain>
    </source>
</reference>
<dbReference type="Proteomes" id="UP000020077">
    <property type="component" value="Unassembled WGS sequence"/>
</dbReference>
<gene>
    <name evidence="3" type="ORF">AW09_002808</name>
    <name evidence="4" type="ORF">E4Q23_22300</name>
</gene>
<evidence type="ECO:0000313" key="5">
    <source>
        <dbReference type="Proteomes" id="UP000020077"/>
    </source>
</evidence>
<sequence length="102" mass="10675">MAKPNPLARGLEKFTAPGTPPPAALSAPAVKGRGQNRPGARKGQVLIGGFFAPEVHKQLKMIAVEGDITLQELLADALNTIFARAGKPEIARLGRVLQAGDN</sequence>
<organism evidence="3 5">
    <name type="scientific">Candidatus Accumulibacter phosphatis</name>
    <dbReference type="NCBI Taxonomy" id="327160"/>
    <lineage>
        <taxon>Bacteria</taxon>
        <taxon>Pseudomonadati</taxon>
        <taxon>Pseudomonadota</taxon>
        <taxon>Betaproteobacteria</taxon>
        <taxon>Candidatus Accumulibacter</taxon>
    </lineage>
</organism>
<dbReference type="Pfam" id="PF20605">
    <property type="entry name" value="Antitox_RHH"/>
    <property type="match status" value="1"/>
</dbReference>
<proteinExistence type="predicted"/>
<evidence type="ECO:0000313" key="4">
    <source>
        <dbReference type="EMBL" id="NMQ30248.1"/>
    </source>
</evidence>
<feature type="domain" description="Antitoxin-like ribbon-helix-helix" evidence="2">
    <location>
        <begin position="41"/>
        <end position="90"/>
    </location>
</feature>